<keyword evidence="6" id="KW-0539">Nucleus</keyword>
<dbReference type="GO" id="GO:0005634">
    <property type="term" value="C:nucleus"/>
    <property type="evidence" value="ECO:0007669"/>
    <property type="project" value="UniProtKB-SubCell"/>
</dbReference>
<keyword evidence="9" id="KW-1185">Reference proteome</keyword>
<dbReference type="Proteomes" id="UP001201812">
    <property type="component" value="Unassembled WGS sequence"/>
</dbReference>
<comment type="similarity">
    <text evidence="2">Belongs to the rad17/RAD24 family.</text>
</comment>
<organism evidence="8 9">
    <name type="scientific">Ditylenchus destructor</name>
    <dbReference type="NCBI Taxonomy" id="166010"/>
    <lineage>
        <taxon>Eukaryota</taxon>
        <taxon>Metazoa</taxon>
        <taxon>Ecdysozoa</taxon>
        <taxon>Nematoda</taxon>
        <taxon>Chromadorea</taxon>
        <taxon>Rhabditida</taxon>
        <taxon>Tylenchina</taxon>
        <taxon>Tylenchomorpha</taxon>
        <taxon>Sphaerularioidea</taxon>
        <taxon>Anguinidae</taxon>
        <taxon>Anguininae</taxon>
        <taxon>Ditylenchus</taxon>
    </lineage>
</organism>
<evidence type="ECO:0000256" key="4">
    <source>
        <dbReference type="ARBA" id="ARBA00022763"/>
    </source>
</evidence>
<dbReference type="GO" id="GO:0006281">
    <property type="term" value="P:DNA repair"/>
    <property type="evidence" value="ECO:0007669"/>
    <property type="project" value="InterPro"/>
</dbReference>
<dbReference type="Pfam" id="PF03215">
    <property type="entry name" value="Rad17"/>
    <property type="match status" value="1"/>
</dbReference>
<dbReference type="Gene3D" id="3.40.50.300">
    <property type="entry name" value="P-loop containing nucleotide triphosphate hydrolases"/>
    <property type="match status" value="1"/>
</dbReference>
<dbReference type="GO" id="GO:0003689">
    <property type="term" value="F:DNA clamp loader activity"/>
    <property type="evidence" value="ECO:0007669"/>
    <property type="project" value="TreeGrafter"/>
</dbReference>
<evidence type="ECO:0000256" key="3">
    <source>
        <dbReference type="ARBA" id="ARBA00022741"/>
    </source>
</evidence>
<dbReference type="GO" id="GO:0003682">
    <property type="term" value="F:chromatin binding"/>
    <property type="evidence" value="ECO:0007669"/>
    <property type="project" value="TreeGrafter"/>
</dbReference>
<keyword evidence="4" id="KW-0227">DNA damage</keyword>
<name>A0AAD4N7N8_9BILA</name>
<dbReference type="InterPro" id="IPR027417">
    <property type="entry name" value="P-loop_NTPase"/>
</dbReference>
<evidence type="ECO:0000313" key="8">
    <source>
        <dbReference type="EMBL" id="KAI1720104.1"/>
    </source>
</evidence>
<evidence type="ECO:0000256" key="7">
    <source>
        <dbReference type="ARBA" id="ARBA00023306"/>
    </source>
</evidence>
<evidence type="ECO:0000313" key="9">
    <source>
        <dbReference type="Proteomes" id="UP001201812"/>
    </source>
</evidence>
<accession>A0AAD4N7N8</accession>
<dbReference type="PANTHER" id="PTHR12172">
    <property type="entry name" value="CELL CYCLE CHECKPOINT PROTEIN RAD17"/>
    <property type="match status" value="1"/>
</dbReference>
<keyword evidence="5" id="KW-0067">ATP-binding</keyword>
<dbReference type="AlphaFoldDB" id="A0AAD4N7N8"/>
<keyword evidence="3" id="KW-0547">Nucleotide-binding</keyword>
<dbReference type="GO" id="GO:0000077">
    <property type="term" value="P:DNA damage checkpoint signaling"/>
    <property type="evidence" value="ECO:0007669"/>
    <property type="project" value="TreeGrafter"/>
</dbReference>
<keyword evidence="7" id="KW-0131">Cell cycle</keyword>
<dbReference type="GO" id="GO:0033314">
    <property type="term" value="P:mitotic DNA replication checkpoint signaling"/>
    <property type="evidence" value="ECO:0007669"/>
    <property type="project" value="TreeGrafter"/>
</dbReference>
<protein>
    <submittedName>
        <fullName evidence="8">Rad17 cell cycle checkpoint protein domain-containing protein</fullName>
    </submittedName>
</protein>
<dbReference type="SUPFAM" id="SSF52540">
    <property type="entry name" value="P-loop containing nucleoside triphosphate hydrolases"/>
    <property type="match status" value="1"/>
</dbReference>
<proteinExistence type="inferred from homology"/>
<comment type="subcellular location">
    <subcellularLocation>
        <location evidence="1">Nucleus</location>
    </subcellularLocation>
</comment>
<dbReference type="PANTHER" id="PTHR12172:SF0">
    <property type="entry name" value="CELL CYCLE CHECKPOINT PROTEIN RAD17"/>
    <property type="match status" value="1"/>
</dbReference>
<gene>
    <name evidence="8" type="ORF">DdX_05477</name>
</gene>
<reference evidence="8" key="1">
    <citation type="submission" date="2022-01" db="EMBL/GenBank/DDBJ databases">
        <title>Genome Sequence Resource for Two Populations of Ditylenchus destructor, the Migratory Endoparasitic Phytonematode.</title>
        <authorList>
            <person name="Zhang H."/>
            <person name="Lin R."/>
            <person name="Xie B."/>
        </authorList>
    </citation>
    <scope>NUCLEOTIDE SEQUENCE</scope>
    <source>
        <strain evidence="8">BazhouSP</strain>
    </source>
</reference>
<dbReference type="GO" id="GO:0005524">
    <property type="term" value="F:ATP binding"/>
    <property type="evidence" value="ECO:0007669"/>
    <property type="project" value="UniProtKB-KW"/>
</dbReference>
<dbReference type="InterPro" id="IPR004582">
    <property type="entry name" value="Checkpoint_prot_Rad17_Rad24"/>
</dbReference>
<sequence>MSTSRKRNMPQEEEDLVIQPKKLQELKHWLRCQMPVERGPKNLLLTGPSGCGKSTAIRVLCSELGIEVMEFEGSQEYYINEFDGRICAKSMFHMLKQFFLRAQLSSISKMSLKHRLLLIRQLPLIFYRDFKLWRNFLQKYTTSSRCIIAFVPSTIETSRELNSSRLFTADILDQFRIHNIKFNAIAATQMTKFMKGLSLGGSQKVQQNLVKEVVKLANGDFRKALTVFDYFANGQPSVNENIPLPNTPNFELFHYIGKIMYAKRATETNERWEKSEEMLRKNAQRFMRALPPKEDLNELTSVGFVSGEFVNEYIFEHEPNFAPSVPALAYVTSNLAAFDEYYSYSAESDIMDKYLLEVSIRSTVFHNCGNSGLLFPFNLNIE</sequence>
<evidence type="ECO:0000256" key="5">
    <source>
        <dbReference type="ARBA" id="ARBA00022840"/>
    </source>
</evidence>
<evidence type="ECO:0000256" key="2">
    <source>
        <dbReference type="ARBA" id="ARBA00006168"/>
    </source>
</evidence>
<evidence type="ECO:0000256" key="6">
    <source>
        <dbReference type="ARBA" id="ARBA00023242"/>
    </source>
</evidence>
<comment type="caution">
    <text evidence="8">The sequence shown here is derived from an EMBL/GenBank/DDBJ whole genome shotgun (WGS) entry which is preliminary data.</text>
</comment>
<dbReference type="EMBL" id="JAKKPZ010000006">
    <property type="protein sequence ID" value="KAI1720104.1"/>
    <property type="molecule type" value="Genomic_DNA"/>
</dbReference>
<evidence type="ECO:0000256" key="1">
    <source>
        <dbReference type="ARBA" id="ARBA00004123"/>
    </source>
</evidence>